<feature type="compositionally biased region" description="Basic and acidic residues" evidence="1">
    <location>
        <begin position="164"/>
        <end position="179"/>
    </location>
</feature>
<proteinExistence type="predicted"/>
<reference evidence="2" key="2">
    <citation type="submission" date="2015-03" db="EMBL/GenBank/DDBJ databases">
        <authorList>
            <person name="Chow C.-E.T."/>
            <person name="Winget D.M."/>
            <person name="White R.A.III."/>
            <person name="Hallam S.J."/>
            <person name="Suttle C.A."/>
        </authorList>
    </citation>
    <scope>NUCLEOTIDE SEQUENCE</scope>
    <source>
        <strain evidence="2">H4084949</strain>
    </source>
</reference>
<evidence type="ECO:0000256" key="1">
    <source>
        <dbReference type="SAM" id="MobiDB-lite"/>
    </source>
</evidence>
<dbReference type="EMBL" id="KR029591">
    <property type="protein sequence ID" value="AKH47330.1"/>
    <property type="molecule type" value="Genomic_DNA"/>
</dbReference>
<organism evidence="2">
    <name type="scientific">uncultured marine virus</name>
    <dbReference type="NCBI Taxonomy" id="186617"/>
    <lineage>
        <taxon>Viruses</taxon>
        <taxon>environmental samples</taxon>
    </lineage>
</organism>
<evidence type="ECO:0000313" key="2">
    <source>
        <dbReference type="EMBL" id="AKH47330.1"/>
    </source>
</evidence>
<accession>A0A0F7L5Z6</accession>
<reference evidence="2" key="1">
    <citation type="journal article" date="2015" name="Front. Microbiol.">
        <title>Combining genomic sequencing methods to explore viral diversity and reveal potential virus-host interactions.</title>
        <authorList>
            <person name="Chow C.E."/>
            <person name="Winget D.M."/>
            <person name="White R.A.III."/>
            <person name="Hallam S.J."/>
            <person name="Suttle C.A."/>
        </authorList>
    </citation>
    <scope>NUCLEOTIDE SEQUENCE</scope>
    <source>
        <strain evidence="2">H4084949</strain>
    </source>
</reference>
<sequence>MNPLKAIKANRHTTCEVLIHGQPFVFRLRRVTSASLIGSSQMRLLAELPPEVIEKMVTGQDMPEGEVARQIMHRMKQMSPAYLAEMAEDRRKAADDMLIAGVVALKSPGDADWCDVQLVQTEEDEKTDRHMALTTLDEIARTVLLEAVQSHSQGAAAKAAASFRSDEPGRPGDAGHADDAVSGAGDDGARVAG</sequence>
<protein>
    <submittedName>
        <fullName evidence="2">Uncharacterized protein</fullName>
    </submittedName>
</protein>
<feature type="region of interest" description="Disordered" evidence="1">
    <location>
        <begin position="156"/>
        <end position="193"/>
    </location>
</feature>
<feature type="compositionally biased region" description="Low complexity" evidence="1">
    <location>
        <begin position="180"/>
        <end position="193"/>
    </location>
</feature>
<name>A0A0F7L5Z6_9VIRU</name>